<evidence type="ECO:0000256" key="4">
    <source>
        <dbReference type="SAM" id="MobiDB-lite"/>
    </source>
</evidence>
<keyword evidence="9" id="KW-1185">Reference proteome</keyword>
<name>A0ABD2KEQ9_9BILA</name>
<dbReference type="Gene3D" id="2.10.25.10">
    <property type="entry name" value="Laminin"/>
    <property type="match status" value="1"/>
</dbReference>
<dbReference type="SMART" id="SM00181">
    <property type="entry name" value="EGF"/>
    <property type="match status" value="2"/>
</dbReference>
<feature type="disulfide bond" evidence="3">
    <location>
        <begin position="237"/>
        <end position="246"/>
    </location>
</feature>
<sequence>MTSHRRLSFSFFWLFTLSAIESFGEDGRRGKAREESPTHAEAFVDTFPNLSSVFSADNDSSASSSQPKNFSIVCCMGGVPELVHPDLVSNFTLHSASYVIEDRGIGLSVADLASQNCRLFHGSVHLSWPLSPLSYAGQQVTCKCPELGMSRTLDRNCRRLPSCLNNGIHSLMDPRRCFCLDPFFGERCEKICDQGRRIKGSDGRDRCSCVPFYRGEECREAICLNGGRLSEAGHCECAPYFLGFHCEIDANRTIPSRAHEFGNSRFQRFGGDNGNEFFSRDVSGTVFSLVMIVVLVLSMYLLMKHRMQVQSRYLSSRRADLLSACTFPSGTAGGSHHFVSTVPGSARRVGLFPIGNDANRPANSAASFGSRTFPSLARSLAPFLLSGADAGPPPYAPPGQRVRRSRNEALPPLPSYEDATKLPALIPTAQENMDEQRQGIEERAGREAEEQRQRNGERTGRDAEEERQRNGERAGREAEEQRQRNGERAGRESEEERQGNGERTGREAEEQRQRNGERAGREAEEQIGGEDEAVTEAAAGQAEESAIGRPIPRQF</sequence>
<feature type="chain" id="PRO_5044771222" description="EGF-like domain-containing protein" evidence="6">
    <location>
        <begin position="23"/>
        <end position="555"/>
    </location>
</feature>
<keyword evidence="5" id="KW-0812">Transmembrane</keyword>
<comment type="caution">
    <text evidence="3">Lacks conserved residue(s) required for the propagation of feature annotation.</text>
</comment>
<feature type="transmembrane region" description="Helical" evidence="5">
    <location>
        <begin position="282"/>
        <end position="303"/>
    </location>
</feature>
<evidence type="ECO:0000256" key="5">
    <source>
        <dbReference type="SAM" id="Phobius"/>
    </source>
</evidence>
<dbReference type="PROSITE" id="PS00022">
    <property type="entry name" value="EGF_1"/>
    <property type="match status" value="2"/>
</dbReference>
<organism evidence="8 9">
    <name type="scientific">Heterodera trifolii</name>
    <dbReference type="NCBI Taxonomy" id="157864"/>
    <lineage>
        <taxon>Eukaryota</taxon>
        <taxon>Metazoa</taxon>
        <taxon>Ecdysozoa</taxon>
        <taxon>Nematoda</taxon>
        <taxon>Chromadorea</taxon>
        <taxon>Rhabditida</taxon>
        <taxon>Tylenchina</taxon>
        <taxon>Tylenchomorpha</taxon>
        <taxon>Tylenchoidea</taxon>
        <taxon>Heteroderidae</taxon>
        <taxon>Heteroderinae</taxon>
        <taxon>Heterodera</taxon>
    </lineage>
</organism>
<feature type="compositionally biased region" description="Basic and acidic residues" evidence="4">
    <location>
        <begin position="434"/>
        <end position="524"/>
    </location>
</feature>
<keyword evidence="5" id="KW-1133">Transmembrane helix</keyword>
<evidence type="ECO:0000313" key="8">
    <source>
        <dbReference type="EMBL" id="KAL3101292.1"/>
    </source>
</evidence>
<protein>
    <recommendedName>
        <fullName evidence="7">EGF-like domain-containing protein</fullName>
    </recommendedName>
</protein>
<dbReference type="Proteomes" id="UP001620626">
    <property type="component" value="Unassembled WGS sequence"/>
</dbReference>
<proteinExistence type="predicted"/>
<feature type="signal peptide" evidence="6">
    <location>
        <begin position="1"/>
        <end position="22"/>
    </location>
</feature>
<feature type="domain" description="EGF-like" evidence="7">
    <location>
        <begin position="214"/>
        <end position="247"/>
    </location>
</feature>
<dbReference type="InterPro" id="IPR000742">
    <property type="entry name" value="EGF"/>
</dbReference>
<evidence type="ECO:0000256" key="3">
    <source>
        <dbReference type="PROSITE-ProRule" id="PRU00076"/>
    </source>
</evidence>
<dbReference type="PROSITE" id="PS50026">
    <property type="entry name" value="EGF_3"/>
    <property type="match status" value="1"/>
</dbReference>
<evidence type="ECO:0000256" key="2">
    <source>
        <dbReference type="ARBA" id="ARBA00023157"/>
    </source>
</evidence>
<comment type="caution">
    <text evidence="8">The sequence shown here is derived from an EMBL/GenBank/DDBJ whole genome shotgun (WGS) entry which is preliminary data.</text>
</comment>
<dbReference type="AlphaFoldDB" id="A0ABD2KEQ9"/>
<keyword evidence="1 6" id="KW-0732">Signal</keyword>
<keyword evidence="3" id="KW-0245">EGF-like domain</keyword>
<evidence type="ECO:0000256" key="1">
    <source>
        <dbReference type="ARBA" id="ARBA00022729"/>
    </source>
</evidence>
<dbReference type="PANTHER" id="PTHR14949:SF54">
    <property type="entry name" value="VWFD DOMAIN-CONTAINING PROTEIN"/>
    <property type="match status" value="1"/>
</dbReference>
<evidence type="ECO:0000256" key="6">
    <source>
        <dbReference type="SAM" id="SignalP"/>
    </source>
</evidence>
<evidence type="ECO:0000313" key="9">
    <source>
        <dbReference type="Proteomes" id="UP001620626"/>
    </source>
</evidence>
<evidence type="ECO:0000259" key="7">
    <source>
        <dbReference type="PROSITE" id="PS50026"/>
    </source>
</evidence>
<dbReference type="InterPro" id="IPR050969">
    <property type="entry name" value="Dev_Signal_Modulators"/>
</dbReference>
<reference evidence="8 9" key="1">
    <citation type="submission" date="2024-10" db="EMBL/GenBank/DDBJ databases">
        <authorList>
            <person name="Kim D."/>
        </authorList>
    </citation>
    <scope>NUCLEOTIDE SEQUENCE [LARGE SCALE GENOMIC DNA]</scope>
    <source>
        <strain evidence="8">BH-2024</strain>
    </source>
</reference>
<keyword evidence="5" id="KW-0472">Membrane</keyword>
<gene>
    <name evidence="8" type="ORF">niasHT_028048</name>
</gene>
<accession>A0ABD2KEQ9</accession>
<feature type="compositionally biased region" description="Acidic residues" evidence="4">
    <location>
        <begin position="525"/>
        <end position="534"/>
    </location>
</feature>
<dbReference type="PANTHER" id="PTHR14949">
    <property type="entry name" value="EGF-LIKE-DOMAIN, MULTIPLE 7, 8"/>
    <property type="match status" value="1"/>
</dbReference>
<keyword evidence="2 3" id="KW-1015">Disulfide bond</keyword>
<dbReference type="EMBL" id="JBICBT010000783">
    <property type="protein sequence ID" value="KAL3101292.1"/>
    <property type="molecule type" value="Genomic_DNA"/>
</dbReference>
<feature type="region of interest" description="Disordered" evidence="4">
    <location>
        <begin position="434"/>
        <end position="555"/>
    </location>
</feature>